<evidence type="ECO:0000259" key="1">
    <source>
        <dbReference type="Pfam" id="PF01551"/>
    </source>
</evidence>
<reference evidence="2" key="1">
    <citation type="journal article" date="2022" name="bioRxiv">
        <title>Thiovibrio frasassiensisgen. nov., sp. nov., an autotrophic, elemental sulfur disproportionating bacterium isolated from sulfidic karst sediment, and proposal of Thiovibrionaceae fam. nov.</title>
        <authorList>
            <person name="Aronson H."/>
            <person name="Thomas C."/>
            <person name="Bhattacharyya M."/>
            <person name="Eckstein S."/>
            <person name="Jensen S."/>
            <person name="Barco R."/>
            <person name="Macalady J."/>
            <person name="Amend J."/>
        </authorList>
    </citation>
    <scope>NUCLEOTIDE SEQUENCE</scope>
    <source>
        <strain evidence="2">RS19-109</strain>
    </source>
</reference>
<dbReference type="CDD" id="cd12797">
    <property type="entry name" value="M23_peptidase"/>
    <property type="match status" value="1"/>
</dbReference>
<dbReference type="InterPro" id="IPR016047">
    <property type="entry name" value="M23ase_b-sheet_dom"/>
</dbReference>
<dbReference type="PANTHER" id="PTHR21666:SF270">
    <property type="entry name" value="MUREIN HYDROLASE ACTIVATOR ENVC"/>
    <property type="match status" value="1"/>
</dbReference>
<dbReference type="EMBL" id="JAPHEH010000001">
    <property type="protein sequence ID" value="MDG4475024.1"/>
    <property type="molecule type" value="Genomic_DNA"/>
</dbReference>
<dbReference type="PANTHER" id="PTHR21666">
    <property type="entry name" value="PEPTIDASE-RELATED"/>
    <property type="match status" value="1"/>
</dbReference>
<organism evidence="2 3">
    <name type="scientific">Thiovibrio frasassiensis</name>
    <dbReference type="NCBI Taxonomy" id="2984131"/>
    <lineage>
        <taxon>Bacteria</taxon>
        <taxon>Pseudomonadati</taxon>
        <taxon>Thermodesulfobacteriota</taxon>
        <taxon>Desulfobulbia</taxon>
        <taxon>Desulfobulbales</taxon>
        <taxon>Thiovibrionaceae</taxon>
        <taxon>Thiovibrio</taxon>
    </lineage>
</organism>
<dbReference type="InterPro" id="IPR050570">
    <property type="entry name" value="Cell_wall_metabolism_enzyme"/>
</dbReference>
<comment type="caution">
    <text evidence="2">The sequence shown here is derived from an EMBL/GenBank/DDBJ whole genome shotgun (WGS) entry which is preliminary data.</text>
</comment>
<accession>A0A9X4MHN3</accession>
<evidence type="ECO:0000313" key="3">
    <source>
        <dbReference type="Proteomes" id="UP001154240"/>
    </source>
</evidence>
<keyword evidence="3" id="KW-1185">Reference proteome</keyword>
<dbReference type="Proteomes" id="UP001154240">
    <property type="component" value="Unassembled WGS sequence"/>
</dbReference>
<dbReference type="Pfam" id="PF01551">
    <property type="entry name" value="Peptidase_M23"/>
    <property type="match status" value="1"/>
</dbReference>
<gene>
    <name evidence="2" type="ORF">OLX77_02475</name>
</gene>
<protein>
    <submittedName>
        <fullName evidence="2">M23 family metallopeptidase</fullName>
    </submittedName>
</protein>
<dbReference type="AlphaFoldDB" id="A0A9X4MHN3"/>
<reference evidence="2" key="2">
    <citation type="submission" date="2022-10" db="EMBL/GenBank/DDBJ databases">
        <authorList>
            <person name="Aronson H.S."/>
        </authorList>
    </citation>
    <scope>NUCLEOTIDE SEQUENCE</scope>
    <source>
        <strain evidence="2">RS19-109</strain>
    </source>
</reference>
<dbReference type="GO" id="GO:0004222">
    <property type="term" value="F:metalloendopeptidase activity"/>
    <property type="evidence" value="ECO:0007669"/>
    <property type="project" value="TreeGrafter"/>
</dbReference>
<dbReference type="FunFam" id="2.70.70.10:FF:000006">
    <property type="entry name" value="M23 family peptidase"/>
    <property type="match status" value="1"/>
</dbReference>
<feature type="domain" description="M23ase beta-sheet core" evidence="1">
    <location>
        <begin position="106"/>
        <end position="200"/>
    </location>
</feature>
<evidence type="ECO:0000313" key="2">
    <source>
        <dbReference type="EMBL" id="MDG4475024.1"/>
    </source>
</evidence>
<name>A0A9X4MHN3_9BACT</name>
<proteinExistence type="predicted"/>
<sequence>MQAHAVKQEREQQAQLNAALTDLKQKSQAIESILASVGVNLEVHESAKGAGGPFTRRPQESYEGLTLKVDHYLDTIQSVPLGAPVRGTITSQFGSRLDPINGEPAFHGGVDIRKQLGAKIIAPADGVVVTNGFDRGHGNFIVLDHGNKFQTSYLHLQKDFVKPGDTVSRGQVIGLMGNSGRSTGAHLHYEIKYRDKLLDPVRFIQVRPRVVAVPQKQATVKAL</sequence>
<dbReference type="Gene3D" id="2.70.70.10">
    <property type="entry name" value="Glucose Permease (Domain IIA)"/>
    <property type="match status" value="1"/>
</dbReference>
<dbReference type="InterPro" id="IPR011055">
    <property type="entry name" value="Dup_hybrid_motif"/>
</dbReference>
<dbReference type="SUPFAM" id="SSF51261">
    <property type="entry name" value="Duplicated hybrid motif"/>
    <property type="match status" value="1"/>
</dbReference>